<comment type="similarity">
    <text evidence="1">Belongs to the short-chain fatty acyl-CoA assimilation regulator (ScfR) family.</text>
</comment>
<dbReference type="OrthoDB" id="9794834at2"/>
<dbReference type="RefSeq" id="WP_094552161.1">
    <property type="nucleotide sequence ID" value="NZ_MQWB01000015.1"/>
</dbReference>
<feature type="domain" description="HTH cro/C1-type" evidence="3">
    <location>
        <begin position="15"/>
        <end position="59"/>
    </location>
</feature>
<dbReference type="InterPro" id="IPR010359">
    <property type="entry name" value="IrrE_HExxH"/>
</dbReference>
<organism evidence="4 5">
    <name type="scientific">Rubricoccus marinus</name>
    <dbReference type="NCBI Taxonomy" id="716817"/>
    <lineage>
        <taxon>Bacteria</taxon>
        <taxon>Pseudomonadati</taxon>
        <taxon>Rhodothermota</taxon>
        <taxon>Rhodothermia</taxon>
        <taxon>Rhodothermales</taxon>
        <taxon>Rubricoccaceae</taxon>
        <taxon>Rubricoccus</taxon>
    </lineage>
</organism>
<reference evidence="4 5" key="1">
    <citation type="submission" date="2016-11" db="EMBL/GenBank/DDBJ databases">
        <title>Study of marine rhodopsin-containing bacteria.</title>
        <authorList>
            <person name="Yoshizawa S."/>
            <person name="Kumagai Y."/>
            <person name="Kogure K."/>
        </authorList>
    </citation>
    <scope>NUCLEOTIDE SEQUENCE [LARGE SCALE GENOMIC DNA]</scope>
    <source>
        <strain evidence="4 5">SG-29</strain>
    </source>
</reference>
<dbReference type="GO" id="GO:0003677">
    <property type="term" value="F:DNA binding"/>
    <property type="evidence" value="ECO:0007669"/>
    <property type="project" value="InterPro"/>
</dbReference>
<comment type="caution">
    <text evidence="4">The sequence shown here is derived from an EMBL/GenBank/DDBJ whole genome shotgun (WGS) entry which is preliminary data.</text>
</comment>
<evidence type="ECO:0000256" key="1">
    <source>
        <dbReference type="ARBA" id="ARBA00007227"/>
    </source>
</evidence>
<dbReference type="Proteomes" id="UP000216446">
    <property type="component" value="Unassembled WGS sequence"/>
</dbReference>
<name>A0A259TTU1_9BACT</name>
<dbReference type="Gene3D" id="1.10.10.2910">
    <property type="match status" value="1"/>
</dbReference>
<keyword evidence="5" id="KW-1185">Reference proteome</keyword>
<evidence type="ECO:0000313" key="4">
    <source>
        <dbReference type="EMBL" id="OZC01145.1"/>
    </source>
</evidence>
<dbReference type="AlphaFoldDB" id="A0A259TTU1"/>
<dbReference type="Gene3D" id="1.10.260.40">
    <property type="entry name" value="lambda repressor-like DNA-binding domains"/>
    <property type="match status" value="1"/>
</dbReference>
<evidence type="ECO:0000313" key="5">
    <source>
        <dbReference type="Proteomes" id="UP000216446"/>
    </source>
</evidence>
<dbReference type="EMBL" id="MQWB01000015">
    <property type="protein sequence ID" value="OZC01145.1"/>
    <property type="molecule type" value="Genomic_DNA"/>
</dbReference>
<dbReference type="SMART" id="SM00530">
    <property type="entry name" value="HTH_XRE"/>
    <property type="match status" value="1"/>
</dbReference>
<sequence>MTLGNRLQNARGETSQRVAAEGVGVAREMISMWETGARAPSDEYLRRLAKVYGVSYERLVGLEEGELWEPETVVFRKAGGALAPDERGALTDWFVFMDRWAGRLLDLGAGHTRGLRRPPKPIDALGPVRDTRRAPTLAARVRKHLRVGDGPVPDLYALLDSFGVLVYRSSSLRRVRGSGVVSGAFVNHPQLGYSVFVNTQCSAGRQAFTLAHELAHALFHYPERATVSVSGDRAQEERFANAFASHFLVPGKELRRLTSQWIGGDVDEYGAVQLAAHFRVSYAMMLYRLLDEGLAARADVDRWKTYSPTAIADRLGIPADPFCRAPDDGDDELDRFPLSVRNAVQHALRTGRVHLSQAADVLDVDELVLEDELAPPDDRDDQAAEEFDEYPEF</sequence>
<accession>A0A259TTU1</accession>
<dbReference type="InterPro" id="IPR052345">
    <property type="entry name" value="Rad_response_metalloprotease"/>
</dbReference>
<gene>
    <name evidence="4" type="ORF">BSZ36_18670</name>
</gene>
<dbReference type="Pfam" id="PF01381">
    <property type="entry name" value="HTH_3"/>
    <property type="match status" value="1"/>
</dbReference>
<dbReference type="InterPro" id="IPR001387">
    <property type="entry name" value="Cro/C1-type_HTH"/>
</dbReference>
<protein>
    <recommendedName>
        <fullName evidence="3">HTH cro/C1-type domain-containing protein</fullName>
    </recommendedName>
</protein>
<dbReference type="PROSITE" id="PS50943">
    <property type="entry name" value="HTH_CROC1"/>
    <property type="match status" value="1"/>
</dbReference>
<proteinExistence type="inferred from homology"/>
<evidence type="ECO:0000256" key="2">
    <source>
        <dbReference type="SAM" id="MobiDB-lite"/>
    </source>
</evidence>
<feature type="region of interest" description="Disordered" evidence="2">
    <location>
        <begin position="372"/>
        <end position="393"/>
    </location>
</feature>
<dbReference type="InterPro" id="IPR010982">
    <property type="entry name" value="Lambda_DNA-bd_dom_sf"/>
</dbReference>
<dbReference type="PANTHER" id="PTHR43236:SF1">
    <property type="entry name" value="BLL7220 PROTEIN"/>
    <property type="match status" value="1"/>
</dbReference>
<dbReference type="CDD" id="cd00093">
    <property type="entry name" value="HTH_XRE"/>
    <property type="match status" value="1"/>
</dbReference>
<evidence type="ECO:0000259" key="3">
    <source>
        <dbReference type="PROSITE" id="PS50943"/>
    </source>
</evidence>
<dbReference type="Pfam" id="PF06114">
    <property type="entry name" value="Peptidase_M78"/>
    <property type="match status" value="1"/>
</dbReference>
<dbReference type="PANTHER" id="PTHR43236">
    <property type="entry name" value="ANTITOXIN HIGA1"/>
    <property type="match status" value="1"/>
</dbReference>
<dbReference type="InParanoid" id="A0A259TTU1"/>
<dbReference type="SUPFAM" id="SSF47413">
    <property type="entry name" value="lambda repressor-like DNA-binding domains"/>
    <property type="match status" value="1"/>
</dbReference>